<keyword evidence="2" id="KW-1185">Reference proteome</keyword>
<evidence type="ECO:0000313" key="2">
    <source>
        <dbReference type="Proteomes" id="UP000317243"/>
    </source>
</evidence>
<accession>A0A5C5X3J5</accession>
<gene>
    <name evidence="1" type="ORF">KOR42_01000</name>
</gene>
<dbReference type="AlphaFoldDB" id="A0A5C5X3J5"/>
<protein>
    <submittedName>
        <fullName evidence="1">Uncharacterized protein</fullName>
    </submittedName>
</protein>
<evidence type="ECO:0000313" key="1">
    <source>
        <dbReference type="EMBL" id="TWT56745.1"/>
    </source>
</evidence>
<sequence>MLSRKKSVCKSRKKLSRDSAMNLASDFYHGLERNARLPVSSRSIRGGLPMSAFLMFGVSPKVKVFGGCRRRSHRRSFSEDTLKESRNFEGVLRSESLKDACALFVFVHRTCFHSIKISIHSFPVCSSFFISTPDDFLFTHSFIAKDIRQSLRDSGCRLTVCSC</sequence>
<dbReference type="EMBL" id="SIHI01000001">
    <property type="protein sequence ID" value="TWT56745.1"/>
    <property type="molecule type" value="Genomic_DNA"/>
</dbReference>
<dbReference type="Proteomes" id="UP000317243">
    <property type="component" value="Unassembled WGS sequence"/>
</dbReference>
<reference evidence="1 2" key="1">
    <citation type="submission" date="2019-02" db="EMBL/GenBank/DDBJ databases">
        <title>Deep-cultivation of Planctomycetes and their phenomic and genomic characterization uncovers novel biology.</title>
        <authorList>
            <person name="Wiegand S."/>
            <person name="Jogler M."/>
            <person name="Boedeker C."/>
            <person name="Pinto D."/>
            <person name="Vollmers J."/>
            <person name="Rivas-Marin E."/>
            <person name="Kohn T."/>
            <person name="Peeters S.H."/>
            <person name="Heuer A."/>
            <person name="Rast P."/>
            <person name="Oberbeckmann S."/>
            <person name="Bunk B."/>
            <person name="Jeske O."/>
            <person name="Meyerdierks A."/>
            <person name="Storesund J.E."/>
            <person name="Kallscheuer N."/>
            <person name="Luecker S."/>
            <person name="Lage O.M."/>
            <person name="Pohl T."/>
            <person name="Merkel B.J."/>
            <person name="Hornburger P."/>
            <person name="Mueller R.-W."/>
            <person name="Bruemmer F."/>
            <person name="Labrenz M."/>
            <person name="Spormann A.M."/>
            <person name="Op Den Camp H."/>
            <person name="Overmann J."/>
            <person name="Amann R."/>
            <person name="Jetten M.S.M."/>
            <person name="Mascher T."/>
            <person name="Medema M.H."/>
            <person name="Devos D.P."/>
            <person name="Kaster A.-K."/>
            <person name="Ovreas L."/>
            <person name="Rohde M."/>
            <person name="Galperin M.Y."/>
            <person name="Jogler C."/>
        </authorList>
    </citation>
    <scope>NUCLEOTIDE SEQUENCE [LARGE SCALE GENOMIC DNA]</scope>
    <source>
        <strain evidence="1 2">KOR42</strain>
    </source>
</reference>
<organism evidence="1 2">
    <name type="scientific">Thalassoglobus neptunius</name>
    <dbReference type="NCBI Taxonomy" id="1938619"/>
    <lineage>
        <taxon>Bacteria</taxon>
        <taxon>Pseudomonadati</taxon>
        <taxon>Planctomycetota</taxon>
        <taxon>Planctomycetia</taxon>
        <taxon>Planctomycetales</taxon>
        <taxon>Planctomycetaceae</taxon>
        <taxon>Thalassoglobus</taxon>
    </lineage>
</organism>
<comment type="caution">
    <text evidence="1">The sequence shown here is derived from an EMBL/GenBank/DDBJ whole genome shotgun (WGS) entry which is preliminary data.</text>
</comment>
<name>A0A5C5X3J5_9PLAN</name>
<proteinExistence type="predicted"/>